<dbReference type="InterPro" id="IPR001509">
    <property type="entry name" value="Epimerase_deHydtase"/>
</dbReference>
<evidence type="ECO:0000313" key="4">
    <source>
        <dbReference type="Proteomes" id="UP000028007"/>
    </source>
</evidence>
<keyword evidence="4" id="KW-1185">Reference proteome</keyword>
<protein>
    <submittedName>
        <fullName evidence="3">UDP-galactose-4-epimerase</fullName>
    </submittedName>
</protein>
<reference evidence="3 4" key="1">
    <citation type="journal article" date="1992" name="Int. J. Syst. Bacteriol.">
        <title>Sphingobacterium antarcticus sp. nov. a Psychrotrophic Bacterium from the Soils of Schirmacher Oasis, Antarctica.</title>
        <authorList>
            <person name="Shivaji S."/>
            <person name="Ray M.K."/>
            <person name="Rao N.S."/>
            <person name="Saiserr L."/>
            <person name="Jagannadham M.V."/>
            <person name="Kumar G.S."/>
            <person name="Reddy G."/>
            <person name="Bhargava P.M."/>
        </authorList>
    </citation>
    <scope>NUCLEOTIDE SEQUENCE [LARGE SCALE GENOMIC DNA]</scope>
    <source>
        <strain evidence="3 4">4BY</strain>
    </source>
</reference>
<evidence type="ECO:0000313" key="3">
    <source>
        <dbReference type="EMBL" id="KEQ28936.1"/>
    </source>
</evidence>
<dbReference type="AlphaFoldDB" id="A0A081PE13"/>
<evidence type="ECO:0000256" key="1">
    <source>
        <dbReference type="ARBA" id="ARBA00007637"/>
    </source>
</evidence>
<dbReference type="OrthoDB" id="329806at2"/>
<dbReference type="PANTHER" id="PTHR43000">
    <property type="entry name" value="DTDP-D-GLUCOSE 4,6-DEHYDRATASE-RELATED"/>
    <property type="match status" value="1"/>
</dbReference>
<dbReference type="InterPro" id="IPR036291">
    <property type="entry name" value="NAD(P)-bd_dom_sf"/>
</dbReference>
<dbReference type="Pfam" id="PF01370">
    <property type="entry name" value="Epimerase"/>
    <property type="match status" value="1"/>
</dbReference>
<feature type="domain" description="NAD-dependent epimerase/dehydratase" evidence="2">
    <location>
        <begin position="3"/>
        <end position="199"/>
    </location>
</feature>
<dbReference type="EMBL" id="JNFF01000092">
    <property type="protein sequence ID" value="KEQ28936.1"/>
    <property type="molecule type" value="Genomic_DNA"/>
</dbReference>
<evidence type="ECO:0000259" key="2">
    <source>
        <dbReference type="Pfam" id="PF01370"/>
    </source>
</evidence>
<proteinExistence type="inferred from homology"/>
<name>A0A081PE13_9SPHI</name>
<organism evidence="3 4">
    <name type="scientific">Pedobacter antarcticus 4BY</name>
    <dbReference type="NCBI Taxonomy" id="1358423"/>
    <lineage>
        <taxon>Bacteria</taxon>
        <taxon>Pseudomonadati</taxon>
        <taxon>Bacteroidota</taxon>
        <taxon>Sphingobacteriia</taxon>
        <taxon>Sphingobacteriales</taxon>
        <taxon>Sphingobacteriaceae</taxon>
        <taxon>Pedobacter</taxon>
    </lineage>
</organism>
<comment type="similarity">
    <text evidence="1">Belongs to the NAD(P)-dependent epimerase/dehydratase family.</text>
</comment>
<dbReference type="Proteomes" id="UP000028007">
    <property type="component" value="Unassembled WGS sequence"/>
</dbReference>
<dbReference type="eggNOG" id="COG0451">
    <property type="taxonomic scope" value="Bacteria"/>
</dbReference>
<dbReference type="SUPFAM" id="SSF51735">
    <property type="entry name" value="NAD(P)-binding Rossmann-fold domains"/>
    <property type="match status" value="1"/>
</dbReference>
<sequence length="293" mass="31517">MMILLTGHSGFLGTEIKKNLQAQIVTLGRGQADIQCDLSKSCPELPAVDLVIHSAGKAHSVPKTAEEKQSFFDVNVKGTIHLLNALIHNPPKSFVFISSVAVYGKDSGIDISENEPLAATEPYGSSKIEAEEIVKEWCDKNHVSCAILRLPLIAGPNPPGNLGAMIKGVAKGYYLNIAGGKARKSVVLAQDVALIIEKAGQIGGTYNLTDGYNPSFAELSENIAGQLGKSKPNNIPPFIANLMGRIGDLIGEKSPVNTNKIRKITSDLTFNDSKAREFLKWKPTQVLEGFKIK</sequence>
<accession>A0A081PE13</accession>
<dbReference type="Gene3D" id="3.40.50.720">
    <property type="entry name" value="NAD(P)-binding Rossmann-like Domain"/>
    <property type="match status" value="1"/>
</dbReference>
<comment type="caution">
    <text evidence="3">The sequence shown here is derived from an EMBL/GenBank/DDBJ whole genome shotgun (WGS) entry which is preliminary data.</text>
</comment>
<gene>
    <name evidence="3" type="ORF">N180_15420</name>
</gene>